<sequence>MAKQNRMHIVALQTTLGRLTSEKLALQAALDALGYCHEQQTKFITDSMSGADGAISQTLLLQESKAALAEAIQTNKRLTEDAEFQAYRHQVQAQRLAQTARCCRELGDKLAAAYSETYTAHKWLCAAGLVLFTGLLGTAVHVLGAVL</sequence>
<dbReference type="EMBL" id="MG845683">
    <property type="protein sequence ID" value="AVH86121.1"/>
    <property type="molecule type" value="Genomic_DNA"/>
</dbReference>
<evidence type="ECO:0000313" key="2">
    <source>
        <dbReference type="EMBL" id="AVH86121.1"/>
    </source>
</evidence>
<reference evidence="2 3" key="1">
    <citation type="submission" date="2018-01" db="EMBL/GenBank/DDBJ databases">
        <title>Genome of phiNV3, a phiKMVvirus-like phage infecting Pseudomonas agarici.</title>
        <authorList>
            <person name="Storey N.H."/>
        </authorList>
    </citation>
    <scope>NUCLEOTIDE SEQUENCE [LARGE SCALE GENOMIC DNA]</scope>
</reference>
<keyword evidence="1" id="KW-0472">Membrane</keyword>
<organism evidence="2 3">
    <name type="scientific">Pseudomonas phage phiNV3</name>
    <dbReference type="NCBI Taxonomy" id="2079544"/>
    <lineage>
        <taxon>Viruses</taxon>
        <taxon>Duplodnaviria</taxon>
        <taxon>Heunggongvirae</taxon>
        <taxon>Uroviricota</taxon>
        <taxon>Caudoviricetes</taxon>
        <taxon>Autographivirales</taxon>
        <taxon>Autoscriptoviridae</taxon>
        <taxon>Krylovirinae</taxon>
        <taxon>Kirikabuvirus</taxon>
        <taxon>Kirikabuvirus NV3</taxon>
    </lineage>
</organism>
<feature type="transmembrane region" description="Helical" evidence="1">
    <location>
        <begin position="123"/>
        <end position="146"/>
    </location>
</feature>
<proteinExistence type="predicted"/>
<keyword evidence="3" id="KW-1185">Reference proteome</keyword>
<name>A0A2P0ZLK1_9CAUD</name>
<dbReference type="Proteomes" id="UP000240855">
    <property type="component" value="Segment"/>
</dbReference>
<evidence type="ECO:0000313" key="3">
    <source>
        <dbReference type="Proteomes" id="UP000240855"/>
    </source>
</evidence>
<keyword evidence="1" id="KW-1133">Transmembrane helix</keyword>
<accession>A0A2P0ZLK1</accession>
<keyword evidence="1" id="KW-0812">Transmembrane</keyword>
<gene>
    <name evidence="2" type="ORF">phiNV3_p11</name>
</gene>
<evidence type="ECO:0000256" key="1">
    <source>
        <dbReference type="SAM" id="Phobius"/>
    </source>
</evidence>
<protein>
    <submittedName>
        <fullName evidence="2">Uncharacterized protein</fullName>
    </submittedName>
</protein>